<feature type="domain" description="RING-type" evidence="6">
    <location>
        <begin position="149"/>
        <end position="189"/>
    </location>
</feature>
<dbReference type="RefSeq" id="XP_004342136.1">
    <property type="nucleotide sequence ID" value="XM_004342087.1"/>
</dbReference>
<evidence type="ECO:0000256" key="1">
    <source>
        <dbReference type="ARBA" id="ARBA00022723"/>
    </source>
</evidence>
<evidence type="ECO:0000256" key="5">
    <source>
        <dbReference type="SAM" id="MobiDB-lite"/>
    </source>
</evidence>
<dbReference type="InterPro" id="IPR017907">
    <property type="entry name" value="Znf_RING_CS"/>
</dbReference>
<dbReference type="Gene3D" id="3.30.40.10">
    <property type="entry name" value="Zinc/RING finger domain, C3HC4 (zinc finger)"/>
    <property type="match status" value="1"/>
</dbReference>
<dbReference type="InterPro" id="IPR058746">
    <property type="entry name" value="Znf_RING-type_Topors"/>
</dbReference>
<feature type="region of interest" description="Disordered" evidence="5">
    <location>
        <begin position="30"/>
        <end position="140"/>
    </location>
</feature>
<evidence type="ECO:0000259" key="6">
    <source>
        <dbReference type="PROSITE" id="PS50089"/>
    </source>
</evidence>
<protein>
    <submittedName>
        <fullName evidence="7">Zinc finger, C3HC4 type (RING finger) domain containing protein</fullName>
    </submittedName>
</protein>
<dbReference type="Proteomes" id="UP000011083">
    <property type="component" value="Unassembled WGS sequence"/>
</dbReference>
<proteinExistence type="predicted"/>
<evidence type="ECO:0000256" key="4">
    <source>
        <dbReference type="PROSITE-ProRule" id="PRU00175"/>
    </source>
</evidence>
<feature type="compositionally biased region" description="Basic and acidic residues" evidence="5">
    <location>
        <begin position="126"/>
        <end position="139"/>
    </location>
</feature>
<dbReference type="STRING" id="1257118.L8H6D6"/>
<dbReference type="PANTHER" id="PTHR47177:SF3">
    <property type="entry name" value="F18C1.6 PROTEIN"/>
    <property type="match status" value="1"/>
</dbReference>
<organism evidence="7 8">
    <name type="scientific">Acanthamoeba castellanii (strain ATCC 30010 / Neff)</name>
    <dbReference type="NCBI Taxonomy" id="1257118"/>
    <lineage>
        <taxon>Eukaryota</taxon>
        <taxon>Amoebozoa</taxon>
        <taxon>Discosea</taxon>
        <taxon>Longamoebia</taxon>
        <taxon>Centramoebida</taxon>
        <taxon>Acanthamoebidae</taxon>
        <taxon>Acanthamoeba</taxon>
    </lineage>
</organism>
<dbReference type="AlphaFoldDB" id="L8H6D6"/>
<name>L8H6D6_ACACF</name>
<keyword evidence="1" id="KW-0479">Metal-binding</keyword>
<dbReference type="SUPFAM" id="SSF57850">
    <property type="entry name" value="RING/U-box"/>
    <property type="match status" value="1"/>
</dbReference>
<dbReference type="KEGG" id="acan:ACA1_113720"/>
<feature type="compositionally biased region" description="Low complexity" evidence="5">
    <location>
        <begin position="43"/>
        <end position="75"/>
    </location>
</feature>
<reference evidence="7 8" key="1">
    <citation type="journal article" date="2013" name="Genome Biol.">
        <title>Genome of Acanthamoeba castellanii highlights extensive lateral gene transfer and early evolution of tyrosine kinase signaling.</title>
        <authorList>
            <person name="Clarke M."/>
            <person name="Lohan A.J."/>
            <person name="Liu B."/>
            <person name="Lagkouvardos I."/>
            <person name="Roy S."/>
            <person name="Zafar N."/>
            <person name="Bertelli C."/>
            <person name="Schilde C."/>
            <person name="Kianianmomeni A."/>
            <person name="Burglin T.R."/>
            <person name="Frech C."/>
            <person name="Turcotte B."/>
            <person name="Kopec K.O."/>
            <person name="Synnott J.M."/>
            <person name="Choo C."/>
            <person name="Paponov I."/>
            <person name="Finkler A."/>
            <person name="Soon Heng Tan C."/>
            <person name="Hutchins A.P."/>
            <person name="Weinmeier T."/>
            <person name="Rattei T."/>
            <person name="Chu J.S."/>
            <person name="Gimenez G."/>
            <person name="Irimia M."/>
            <person name="Rigden D.J."/>
            <person name="Fitzpatrick D.A."/>
            <person name="Lorenzo-Morales J."/>
            <person name="Bateman A."/>
            <person name="Chiu C.H."/>
            <person name="Tang P."/>
            <person name="Hegemann P."/>
            <person name="Fromm H."/>
            <person name="Raoult D."/>
            <person name="Greub G."/>
            <person name="Miranda-Saavedra D."/>
            <person name="Chen N."/>
            <person name="Nash P."/>
            <person name="Ginger M.L."/>
            <person name="Horn M."/>
            <person name="Schaap P."/>
            <person name="Caler L."/>
            <person name="Loftus B."/>
        </authorList>
    </citation>
    <scope>NUCLEOTIDE SEQUENCE [LARGE SCALE GENOMIC DNA]</scope>
    <source>
        <strain evidence="7 8">Neff</strain>
    </source>
</reference>
<dbReference type="InterPro" id="IPR013083">
    <property type="entry name" value="Znf_RING/FYVE/PHD"/>
</dbReference>
<evidence type="ECO:0000256" key="2">
    <source>
        <dbReference type="ARBA" id="ARBA00022771"/>
    </source>
</evidence>
<accession>L8H6D6</accession>
<evidence type="ECO:0000313" key="8">
    <source>
        <dbReference type="Proteomes" id="UP000011083"/>
    </source>
</evidence>
<dbReference type="Pfam" id="PF13639">
    <property type="entry name" value="zf-RING_2"/>
    <property type="match status" value="1"/>
</dbReference>
<dbReference type="GeneID" id="14920866"/>
<dbReference type="GO" id="GO:0008270">
    <property type="term" value="F:zinc ion binding"/>
    <property type="evidence" value="ECO:0007669"/>
    <property type="project" value="UniProtKB-KW"/>
</dbReference>
<keyword evidence="3" id="KW-0862">Zinc</keyword>
<sequence length="221" mass="24582">MRHNVALHGQEYPRRPLYTNHHQALVEDGLQTPRFPQPPLPSLPSHSSASPYVPSPSSTSSHHSSRRGNSSTSSSSRKRSREEASRAAPIPGVAKPLVLNDRADEERAAEKENSRHGANAPASEDSMSRNEKEKEQEKGGEEEEEKDECCICLGEIGEVMGCLTCCEHKFCFGCISQWAEKSNTCPLCKQRFREIIRKTVPSLQGFSSSVLHLSYKTHINK</sequence>
<dbReference type="VEuPathDB" id="AmoebaDB:ACA1_113720"/>
<keyword evidence="8" id="KW-1185">Reference proteome</keyword>
<evidence type="ECO:0000256" key="3">
    <source>
        <dbReference type="ARBA" id="ARBA00022833"/>
    </source>
</evidence>
<dbReference type="InterPro" id="IPR001841">
    <property type="entry name" value="Znf_RING"/>
</dbReference>
<gene>
    <name evidence="7" type="ORF">ACA1_113720</name>
</gene>
<evidence type="ECO:0000313" key="7">
    <source>
        <dbReference type="EMBL" id="ELR20026.1"/>
    </source>
</evidence>
<keyword evidence="2 4" id="KW-0863">Zinc-finger</keyword>
<dbReference type="SMART" id="SM00184">
    <property type="entry name" value="RING"/>
    <property type="match status" value="1"/>
</dbReference>
<feature type="compositionally biased region" description="Basic and acidic residues" evidence="5">
    <location>
        <begin position="101"/>
        <end position="115"/>
    </location>
</feature>
<dbReference type="OrthoDB" id="21534at2759"/>
<dbReference type="PROSITE" id="PS50089">
    <property type="entry name" value="ZF_RING_2"/>
    <property type="match status" value="1"/>
</dbReference>
<dbReference type="PANTHER" id="PTHR47177">
    <property type="entry name" value="F18C1.6 PROTEIN"/>
    <property type="match status" value="1"/>
</dbReference>
<dbReference type="EMBL" id="KB007926">
    <property type="protein sequence ID" value="ELR20026.1"/>
    <property type="molecule type" value="Genomic_DNA"/>
</dbReference>
<dbReference type="PROSITE" id="PS00518">
    <property type="entry name" value="ZF_RING_1"/>
    <property type="match status" value="1"/>
</dbReference>
<dbReference type="CDD" id="cd16574">
    <property type="entry name" value="RING-HC_Topors"/>
    <property type="match status" value="1"/>
</dbReference>